<protein>
    <submittedName>
        <fullName evidence="1">Type VI secretion system secreted protein Hcp</fullName>
    </submittedName>
</protein>
<dbReference type="InterPro" id="IPR036624">
    <property type="entry name" value="Hcp1-lik_sf"/>
</dbReference>
<dbReference type="PANTHER" id="PTHR34319:SF6">
    <property type="entry name" value="MAJOR EXPORTED PROTEIN"/>
    <property type="match status" value="1"/>
</dbReference>
<dbReference type="STRING" id="54.SAMN02745121_05572"/>
<sequence>MAETVHLYLKANGQDIQGESSQTSLGRENSIECVEFQDSVRTAREHGSRAAVGRRVHAPIRVVKRIDKSSPLIAKALCRNERIDAEFKFFRPNPSGDGTTEQFFTVKLENGRIDSIERLSPNALDPAEAKAPPLETVSIVYHTITWIFVPTGAEFVDSWSNSDGA</sequence>
<dbReference type="InterPro" id="IPR052947">
    <property type="entry name" value="T6SS_Hcp1_domain"/>
</dbReference>
<evidence type="ECO:0000313" key="2">
    <source>
        <dbReference type="Proteomes" id="UP000199400"/>
    </source>
</evidence>
<name>A0A1I2DK03_9BACT</name>
<gene>
    <name evidence="1" type="ORF">SAMN02745121_05572</name>
</gene>
<dbReference type="NCBIfam" id="TIGR03344">
    <property type="entry name" value="VI_effect_Hcp1"/>
    <property type="match status" value="1"/>
</dbReference>
<dbReference type="SUPFAM" id="SSF141452">
    <property type="entry name" value="Hcp1-like"/>
    <property type="match status" value="1"/>
</dbReference>
<dbReference type="InterPro" id="IPR008514">
    <property type="entry name" value="T6SS_Hcp"/>
</dbReference>
<organism evidence="1 2">
    <name type="scientific">Nannocystis exedens</name>
    <dbReference type="NCBI Taxonomy" id="54"/>
    <lineage>
        <taxon>Bacteria</taxon>
        <taxon>Pseudomonadati</taxon>
        <taxon>Myxococcota</taxon>
        <taxon>Polyangia</taxon>
        <taxon>Nannocystales</taxon>
        <taxon>Nannocystaceae</taxon>
        <taxon>Nannocystis</taxon>
    </lineage>
</organism>
<evidence type="ECO:0000313" key="1">
    <source>
        <dbReference type="EMBL" id="SFE80846.1"/>
    </source>
</evidence>
<dbReference type="RefSeq" id="WP_096327355.1">
    <property type="nucleotide sequence ID" value="NZ_FOMX01000020.1"/>
</dbReference>
<dbReference type="OrthoDB" id="119701at2"/>
<dbReference type="Proteomes" id="UP000199400">
    <property type="component" value="Unassembled WGS sequence"/>
</dbReference>
<accession>A0A1I2DK03</accession>
<dbReference type="PANTHER" id="PTHR34319">
    <property type="entry name" value="MAJOR EXPORTED PROTEIN"/>
    <property type="match status" value="1"/>
</dbReference>
<proteinExistence type="predicted"/>
<reference evidence="2" key="1">
    <citation type="submission" date="2016-10" db="EMBL/GenBank/DDBJ databases">
        <authorList>
            <person name="Varghese N."/>
            <person name="Submissions S."/>
        </authorList>
    </citation>
    <scope>NUCLEOTIDE SEQUENCE [LARGE SCALE GENOMIC DNA]</scope>
    <source>
        <strain evidence="2">ATCC 25963</strain>
    </source>
</reference>
<dbReference type="Pfam" id="PF05638">
    <property type="entry name" value="T6SS_HCP"/>
    <property type="match status" value="1"/>
</dbReference>
<dbReference type="AlphaFoldDB" id="A0A1I2DK03"/>
<keyword evidence="2" id="KW-1185">Reference proteome</keyword>
<dbReference type="Gene3D" id="2.30.110.20">
    <property type="entry name" value="Hcp1-like"/>
    <property type="match status" value="1"/>
</dbReference>
<dbReference type="EMBL" id="FOMX01000020">
    <property type="protein sequence ID" value="SFE80846.1"/>
    <property type="molecule type" value="Genomic_DNA"/>
</dbReference>